<sequence>MSEQAGRPRGVDILMDDFARLVGIPGMAFDDRNICTIEYEELVLELAFVGEDAGIVVRHPISPGSLPPTDNALRMLLQANALSAAQGLGSVAFDSELGELAWFDRIALRGLTADGLLAALAWAARGAGIWRRELVRLVGEERSASPDQSSLAISDVMLFRG</sequence>
<dbReference type="Pfam" id="PF05932">
    <property type="entry name" value="CesT"/>
    <property type="match status" value="1"/>
</dbReference>
<evidence type="ECO:0000313" key="1">
    <source>
        <dbReference type="EMBL" id="MBT9288233.1"/>
    </source>
</evidence>
<evidence type="ECO:0000313" key="2">
    <source>
        <dbReference type="Proteomes" id="UP000766595"/>
    </source>
</evidence>
<keyword evidence="2" id="KW-1185">Reference proteome</keyword>
<dbReference type="CDD" id="cd16364">
    <property type="entry name" value="T3SC_I-like"/>
    <property type="match status" value="1"/>
</dbReference>
<dbReference type="GO" id="GO:0030254">
    <property type="term" value="P:protein secretion by the type III secretion system"/>
    <property type="evidence" value="ECO:0007669"/>
    <property type="project" value="InterPro"/>
</dbReference>
<name>A0A947D0Y5_9HYPH</name>
<protein>
    <submittedName>
        <fullName evidence="1">Type III secretion system chaperone</fullName>
    </submittedName>
</protein>
<reference evidence="1 2" key="1">
    <citation type="submission" date="2021-06" db="EMBL/GenBank/DDBJ databases">
        <authorList>
            <person name="Grouzdev D.S."/>
            <person name="Koziaeva V."/>
        </authorList>
    </citation>
    <scope>NUCLEOTIDE SEQUENCE [LARGE SCALE GENOMIC DNA]</scope>
    <source>
        <strain evidence="1 2">22</strain>
    </source>
</reference>
<accession>A0A947D0Y5</accession>
<gene>
    <name evidence="1" type="ORF">KL771_02150</name>
</gene>
<dbReference type="Proteomes" id="UP000766595">
    <property type="component" value="Unassembled WGS sequence"/>
</dbReference>
<dbReference type="SUPFAM" id="SSF69635">
    <property type="entry name" value="Type III secretory system chaperone-like"/>
    <property type="match status" value="1"/>
</dbReference>
<proteinExistence type="predicted"/>
<dbReference type="EMBL" id="JAHHZF010000001">
    <property type="protein sequence ID" value="MBT9288233.1"/>
    <property type="molecule type" value="Genomic_DNA"/>
</dbReference>
<organism evidence="1 2">
    <name type="scientific">Prosthecodimorpha staleyi</name>
    <dbReference type="NCBI Taxonomy" id="2840188"/>
    <lineage>
        <taxon>Bacteria</taxon>
        <taxon>Pseudomonadati</taxon>
        <taxon>Pseudomonadota</taxon>
        <taxon>Alphaproteobacteria</taxon>
        <taxon>Hyphomicrobiales</taxon>
        <taxon>Ancalomicrobiaceae</taxon>
        <taxon>Prosthecodimorpha</taxon>
    </lineage>
</organism>
<dbReference type="AlphaFoldDB" id="A0A947D0Y5"/>
<comment type="caution">
    <text evidence="1">The sequence shown here is derived from an EMBL/GenBank/DDBJ whole genome shotgun (WGS) entry which is preliminary data.</text>
</comment>
<dbReference type="Gene3D" id="3.30.1460.10">
    <property type="match status" value="1"/>
</dbReference>
<dbReference type="RefSeq" id="WP_261966912.1">
    <property type="nucleotide sequence ID" value="NZ_JAHHZF010000001.1"/>
</dbReference>
<dbReference type="InterPro" id="IPR010261">
    <property type="entry name" value="Tir_chaperone"/>
</dbReference>